<dbReference type="Pfam" id="PF09900">
    <property type="entry name" value="DUF2127"/>
    <property type="match status" value="1"/>
</dbReference>
<keyword evidence="1" id="KW-0812">Transmembrane</keyword>
<feature type="transmembrane region" description="Helical" evidence="1">
    <location>
        <begin position="133"/>
        <end position="152"/>
    </location>
</feature>
<comment type="caution">
    <text evidence="2">The sequence shown here is derived from an EMBL/GenBank/DDBJ whole genome shotgun (WGS) entry which is preliminary data.</text>
</comment>
<keyword evidence="1" id="KW-0472">Membrane</keyword>
<keyword evidence="1" id="KW-1133">Transmembrane helix</keyword>
<feature type="transmembrane region" description="Helical" evidence="1">
    <location>
        <begin position="81"/>
        <end position="101"/>
    </location>
</feature>
<name>A0A2W5KNP3_9GAMM</name>
<organism evidence="2 3">
    <name type="scientific">Rhodanobacter denitrificans</name>
    <dbReference type="NCBI Taxonomy" id="666685"/>
    <lineage>
        <taxon>Bacteria</taxon>
        <taxon>Pseudomonadati</taxon>
        <taxon>Pseudomonadota</taxon>
        <taxon>Gammaproteobacteria</taxon>
        <taxon>Lysobacterales</taxon>
        <taxon>Rhodanobacteraceae</taxon>
        <taxon>Rhodanobacter</taxon>
    </lineage>
</organism>
<dbReference type="Proteomes" id="UP000249046">
    <property type="component" value="Unassembled WGS sequence"/>
</dbReference>
<evidence type="ECO:0000256" key="1">
    <source>
        <dbReference type="SAM" id="Phobius"/>
    </source>
</evidence>
<gene>
    <name evidence="2" type="ORF">DI564_05135</name>
</gene>
<evidence type="ECO:0000313" key="2">
    <source>
        <dbReference type="EMBL" id="PZQ18676.1"/>
    </source>
</evidence>
<reference evidence="2 3" key="1">
    <citation type="submission" date="2017-08" db="EMBL/GenBank/DDBJ databases">
        <title>Infants hospitalized years apart are colonized by the same room-sourced microbial strains.</title>
        <authorList>
            <person name="Brooks B."/>
            <person name="Olm M.R."/>
            <person name="Firek B.A."/>
            <person name="Baker R."/>
            <person name="Thomas B.C."/>
            <person name="Morowitz M.J."/>
            <person name="Banfield J.F."/>
        </authorList>
    </citation>
    <scope>NUCLEOTIDE SEQUENCE [LARGE SCALE GENOMIC DNA]</scope>
    <source>
        <strain evidence="2">S2_005_003_R2_42</strain>
    </source>
</reference>
<accession>A0A2W5KNP3</accession>
<proteinExistence type="predicted"/>
<protein>
    <submittedName>
        <fullName evidence="2">DUF2127 domain-containing protein</fullName>
    </submittedName>
</protein>
<sequence length="162" mass="17410">MSVRHETAVTPEVPAALRGIALFKFAKAATLALLGASLWLLDDPSTLHRLAHALSPFAAGHHVLAGWLGALSAAVGDHWPALAASVAAYALVFLVEGIGLWRGRRWGAWLTVAVSASLIPVELYEWIGHRTALRGAVLVVNAAIVAYLWRLLHHRRRRGGPS</sequence>
<dbReference type="InterPro" id="IPR021125">
    <property type="entry name" value="DUF2127"/>
</dbReference>
<evidence type="ECO:0000313" key="3">
    <source>
        <dbReference type="Proteomes" id="UP000249046"/>
    </source>
</evidence>
<feature type="transmembrane region" description="Helical" evidence="1">
    <location>
        <begin position="108"/>
        <end position="127"/>
    </location>
</feature>
<dbReference type="AlphaFoldDB" id="A0A2W5KNP3"/>
<dbReference type="EMBL" id="QFPO01000003">
    <property type="protein sequence ID" value="PZQ18676.1"/>
    <property type="molecule type" value="Genomic_DNA"/>
</dbReference>
<feature type="transmembrane region" description="Helical" evidence="1">
    <location>
        <begin position="20"/>
        <end position="41"/>
    </location>
</feature>